<keyword evidence="4" id="KW-1185">Reference proteome</keyword>
<evidence type="ECO:0000313" key="3">
    <source>
        <dbReference type="EMBL" id="ANI93842.1"/>
    </source>
</evidence>
<evidence type="ECO:0000256" key="1">
    <source>
        <dbReference type="SAM" id="Phobius"/>
    </source>
</evidence>
<keyword evidence="1" id="KW-0812">Transmembrane</keyword>
<dbReference type="AlphaFoldDB" id="A0A173LRI8"/>
<dbReference type="STRING" id="499555.BJL86_3083"/>
<dbReference type="PROSITE" id="PS51257">
    <property type="entry name" value="PROKAR_LIPOPROTEIN"/>
    <property type="match status" value="1"/>
</dbReference>
<feature type="transmembrane region" description="Helical" evidence="1">
    <location>
        <begin position="218"/>
        <end position="236"/>
    </location>
</feature>
<dbReference type="EMBL" id="CP015961">
    <property type="protein sequence ID" value="ANI93842.1"/>
    <property type="molecule type" value="Genomic_DNA"/>
</dbReference>
<dbReference type="InterPro" id="IPR012867">
    <property type="entry name" value="DUF1648"/>
</dbReference>
<evidence type="ECO:0000313" key="4">
    <source>
        <dbReference type="Proteomes" id="UP000186104"/>
    </source>
</evidence>
<proteinExistence type="predicted"/>
<feature type="transmembrane region" description="Helical" evidence="1">
    <location>
        <begin position="69"/>
        <end position="91"/>
    </location>
</feature>
<feature type="transmembrane region" description="Helical" evidence="1">
    <location>
        <begin position="103"/>
        <end position="123"/>
    </location>
</feature>
<keyword evidence="1" id="KW-1133">Transmembrane helix</keyword>
<organism evidence="3 4">
    <name type="scientific">Dietzia timorensis</name>
    <dbReference type="NCBI Taxonomy" id="499555"/>
    <lineage>
        <taxon>Bacteria</taxon>
        <taxon>Bacillati</taxon>
        <taxon>Actinomycetota</taxon>
        <taxon>Actinomycetes</taxon>
        <taxon>Mycobacteriales</taxon>
        <taxon>Dietziaceae</taxon>
        <taxon>Dietzia</taxon>
    </lineage>
</organism>
<feature type="transmembrane region" description="Helical" evidence="1">
    <location>
        <begin position="193"/>
        <end position="212"/>
    </location>
</feature>
<evidence type="ECO:0000259" key="2">
    <source>
        <dbReference type="Pfam" id="PF07853"/>
    </source>
</evidence>
<reference evidence="3 4" key="1">
    <citation type="submission" date="2016-06" db="EMBL/GenBank/DDBJ databases">
        <title>Complete genome sequence of a saline-alkali tolerant type strain Dietzia timorensis ID05-A0528T.</title>
        <authorList>
            <person name="Wu X."/>
        </authorList>
    </citation>
    <scope>NUCLEOTIDE SEQUENCE [LARGE SCALE GENOMIC DNA]</scope>
    <source>
        <strain evidence="3 4">ID05-A0528</strain>
    </source>
</reference>
<feature type="domain" description="DUF1648" evidence="2">
    <location>
        <begin position="32"/>
        <end position="66"/>
    </location>
</feature>
<feature type="transmembrane region" description="Helical" evidence="1">
    <location>
        <begin position="135"/>
        <end position="153"/>
    </location>
</feature>
<name>A0A173LRI8_9ACTN</name>
<sequence>MSAMSKYPPRLRGPLRIHVALSVCLVPFLLSLSCFAIAQSWYNQLPDSVAIHFGTGGEPDDWMGKNANYAFDAIFMFGFNALNLGLSYFGLMRGRSGQVTGALLAGAVGLVSPLLLATLYFQLDGAEAHLGGNAFLFGLAGAIVCAGVTALTFPTHATEPEKPSHSDPRRAPRESLRSGEKAAYFGGQSGNPALLGSVAALILGSTILVAFVDWWAVAITLVAGIIAIPLIAYLRVRIDQTAVTWAFGFGLPRGSIALSDIESVEVIDINPMDFGGWGYRLRAGTTGLIVRGGPGIRLNRTSGRSVVISLAEPNEAAETVRQLLART</sequence>
<dbReference type="OrthoDB" id="4303577at2"/>
<dbReference type="Pfam" id="PF07853">
    <property type="entry name" value="DUF1648"/>
    <property type="match status" value="1"/>
</dbReference>
<accession>A0A173LRI8</accession>
<keyword evidence="1" id="KW-0472">Membrane</keyword>
<dbReference type="Proteomes" id="UP000186104">
    <property type="component" value="Chromosome"/>
</dbReference>
<protein>
    <recommendedName>
        <fullName evidence="2">DUF1648 domain-containing protein</fullName>
    </recommendedName>
</protein>
<gene>
    <name evidence="3" type="ORF">BJL86_3083</name>
</gene>
<dbReference type="KEGG" id="dtm:BJL86_3083"/>